<evidence type="ECO:0000313" key="10">
    <source>
        <dbReference type="Proteomes" id="UP000236544"/>
    </source>
</evidence>
<dbReference type="Proteomes" id="UP000236544">
    <property type="component" value="Unassembled WGS sequence"/>
</dbReference>
<proteinExistence type="inferred from homology"/>
<dbReference type="CDD" id="cd09250">
    <property type="entry name" value="AP-1_Mu1_Cterm"/>
    <property type="match status" value="1"/>
</dbReference>
<dbReference type="GO" id="GO:0030659">
    <property type="term" value="C:cytoplasmic vesicle membrane"/>
    <property type="evidence" value="ECO:0007669"/>
    <property type="project" value="UniProtKB-SubCell"/>
</dbReference>
<dbReference type="InterPro" id="IPR001392">
    <property type="entry name" value="Clathrin_mu"/>
</dbReference>
<dbReference type="InterPro" id="IPR036168">
    <property type="entry name" value="AP2_Mu_C_sf"/>
</dbReference>
<dbReference type="OrthoDB" id="10259133at2759"/>
<dbReference type="EMBL" id="LN890560">
    <property type="protein sequence ID" value="CUS20554.1"/>
    <property type="molecule type" value="Genomic_DNA"/>
</dbReference>
<organism evidence="9 10">
    <name type="scientific">Lachancea quebecensis</name>
    <dbReference type="NCBI Taxonomy" id="1654605"/>
    <lineage>
        <taxon>Eukaryota</taxon>
        <taxon>Fungi</taxon>
        <taxon>Dikarya</taxon>
        <taxon>Ascomycota</taxon>
        <taxon>Saccharomycotina</taxon>
        <taxon>Saccharomycetes</taxon>
        <taxon>Saccharomycetales</taxon>
        <taxon>Saccharomycetaceae</taxon>
        <taxon>Lachancea</taxon>
    </lineage>
</organism>
<evidence type="ECO:0000259" key="8">
    <source>
        <dbReference type="PROSITE" id="PS51072"/>
    </source>
</evidence>
<evidence type="ECO:0000256" key="7">
    <source>
        <dbReference type="SAM" id="MobiDB-lite"/>
    </source>
</evidence>
<keyword evidence="10" id="KW-1185">Reference proteome</keyword>
<keyword evidence="2 6" id="KW-0813">Transport</keyword>
<dbReference type="PROSITE" id="PS00991">
    <property type="entry name" value="CLAT_ADAPTOR_M_2"/>
    <property type="match status" value="1"/>
</dbReference>
<comment type="similarity">
    <text evidence="6">Belongs to the adaptor complexes medium subunit family.</text>
</comment>
<dbReference type="SUPFAM" id="SSF49447">
    <property type="entry name" value="Second domain of Mu2 adaptin subunit (ap50) of ap2 adaptor"/>
    <property type="match status" value="1"/>
</dbReference>
<dbReference type="PROSITE" id="PS51072">
    <property type="entry name" value="MHD"/>
    <property type="match status" value="1"/>
</dbReference>
<feature type="region of interest" description="Disordered" evidence="7">
    <location>
        <begin position="141"/>
        <end position="165"/>
    </location>
</feature>
<keyword evidence="4" id="KW-0472">Membrane</keyword>
<gene>
    <name evidence="9" type="ORF">LAQU0_S01e09274g</name>
</gene>
<evidence type="ECO:0000256" key="5">
    <source>
        <dbReference type="ARBA" id="ARBA00023329"/>
    </source>
</evidence>
<dbReference type="InterPro" id="IPR011012">
    <property type="entry name" value="Longin-like_dom_sf"/>
</dbReference>
<dbReference type="AlphaFoldDB" id="A0A0P1KPM7"/>
<dbReference type="GO" id="GO:0016192">
    <property type="term" value="P:vesicle-mediated transport"/>
    <property type="evidence" value="ECO:0007669"/>
    <property type="project" value="InterPro"/>
</dbReference>
<keyword evidence="3 6" id="KW-0653">Protein transport</keyword>
<dbReference type="GO" id="GO:0030131">
    <property type="term" value="C:clathrin adaptor complex"/>
    <property type="evidence" value="ECO:0007669"/>
    <property type="project" value="UniProtKB-UniRule"/>
</dbReference>
<sequence length="504" mass="58549">MSSCVFILDEQLNPLILRNLKSIAHPECYASYFKRVHLQSQGPVVYSKGILYVYIIRDGLYFVSASTGSLRFNLMSVLAYLNEFHNLLVKYLKVDKVDRTGIIDNFNLIYELFDESLDYGIPQLTDYNIIRDSIKIEANVPKASSNTQASSDEESDPGVLQPKENKDKADIHGFRDDEQYINSFVLRTTTQAVSWRPKGIYYSKNELFVDIVERLSYLMDFKNSQVRQTFVHGKINCRSYLSGMPIVRVCINKMLKEKELFLGSSKFHQCVSLESLSSQDYIEFIPPDGDFQLCEYKLKRHINDSPIIKLIDYKINERQKKHKLHLSVTIQPHFKAQNSATALKIHIPIRDLFHSYKIDLTKPPRFKCDHGSVFFNLSDEMLLWDAQGIKGGHGETSYSMHVEFALFDEEEHARKLEEIKNSMDPPPLRKGAHLEELYAQIKSEKEKEEQFLSNAITAEFEVPYYTSSGLRVEYLKILEENLKYQSFSWVRYKTINDTDYAYQV</sequence>
<evidence type="ECO:0000256" key="3">
    <source>
        <dbReference type="ARBA" id="ARBA00022927"/>
    </source>
</evidence>
<feature type="domain" description="MHD" evidence="8">
    <location>
        <begin position="204"/>
        <end position="503"/>
    </location>
</feature>
<protein>
    <submittedName>
        <fullName evidence="9">LAQU0S01e09274g1_1</fullName>
    </submittedName>
</protein>
<evidence type="ECO:0000256" key="2">
    <source>
        <dbReference type="ARBA" id="ARBA00022448"/>
    </source>
</evidence>
<evidence type="ECO:0000256" key="1">
    <source>
        <dbReference type="ARBA" id="ARBA00004156"/>
    </source>
</evidence>
<dbReference type="Gene3D" id="3.30.450.60">
    <property type="match status" value="1"/>
</dbReference>
<dbReference type="PROSITE" id="PS00990">
    <property type="entry name" value="CLAT_ADAPTOR_M_1"/>
    <property type="match status" value="1"/>
</dbReference>
<keyword evidence="5" id="KW-0968">Cytoplasmic vesicle</keyword>
<dbReference type="InterPro" id="IPR028565">
    <property type="entry name" value="MHD"/>
</dbReference>
<dbReference type="InterPro" id="IPR050431">
    <property type="entry name" value="Adaptor_comp_med_subunit"/>
</dbReference>
<evidence type="ECO:0000256" key="4">
    <source>
        <dbReference type="ARBA" id="ARBA00023136"/>
    </source>
</evidence>
<evidence type="ECO:0000313" key="9">
    <source>
        <dbReference type="EMBL" id="CUS20554.1"/>
    </source>
</evidence>
<dbReference type="PRINTS" id="PR00314">
    <property type="entry name" value="CLATHRINADPT"/>
</dbReference>
<dbReference type="PANTHER" id="PTHR10529">
    <property type="entry name" value="AP COMPLEX SUBUNIT MU"/>
    <property type="match status" value="1"/>
</dbReference>
<reference evidence="10" key="1">
    <citation type="submission" date="2015-10" db="EMBL/GenBank/DDBJ databases">
        <authorList>
            <person name="Devillers H."/>
        </authorList>
    </citation>
    <scope>NUCLEOTIDE SEQUENCE [LARGE SCALE GENOMIC DNA]</scope>
</reference>
<dbReference type="PIRSF" id="PIRSF005992">
    <property type="entry name" value="Clathrin_mu"/>
    <property type="match status" value="1"/>
</dbReference>
<dbReference type="GO" id="GO:0006886">
    <property type="term" value="P:intracellular protein transport"/>
    <property type="evidence" value="ECO:0007669"/>
    <property type="project" value="UniProtKB-UniRule"/>
</dbReference>
<evidence type="ECO:0000256" key="6">
    <source>
        <dbReference type="PIRNR" id="PIRNR005992"/>
    </source>
</evidence>
<dbReference type="Gene3D" id="2.60.40.1170">
    <property type="entry name" value="Mu homology domain, subdomain B"/>
    <property type="match status" value="2"/>
</dbReference>
<accession>A0A0P1KPM7</accession>
<dbReference type="Pfam" id="PF00928">
    <property type="entry name" value="Adap_comp_sub"/>
    <property type="match status" value="1"/>
</dbReference>
<dbReference type="SUPFAM" id="SSF64356">
    <property type="entry name" value="SNARE-like"/>
    <property type="match status" value="1"/>
</dbReference>
<dbReference type="CDD" id="cd14828">
    <property type="entry name" value="AP_Mu_N"/>
    <property type="match status" value="1"/>
</dbReference>
<dbReference type="InterPro" id="IPR018240">
    <property type="entry name" value="Clathrin_mu_CS"/>
</dbReference>
<dbReference type="InterPro" id="IPR027200">
    <property type="entry name" value="Apm2_N"/>
</dbReference>
<name>A0A0P1KPM7_9SACH</name>
<comment type="subcellular location">
    <subcellularLocation>
        <location evidence="1">Cytoplasmic vesicle membrane</location>
    </subcellularLocation>
</comment>